<dbReference type="PANTHER" id="PTHR46289">
    <property type="entry name" value="52 KDA REPRESSOR OF THE INHIBITOR OF THE PROTEIN KINASE-LIKE PROTEIN-RELATED"/>
    <property type="match status" value="1"/>
</dbReference>
<accession>A0A2S2QFI6</accession>
<dbReference type="PANTHER" id="PTHR46289:SF17">
    <property type="entry name" value="HAT C-TERMINAL DIMERISATION DOMAIN-CONTAINING PROTEIN"/>
    <property type="match status" value="1"/>
</dbReference>
<sequence length="180" mass="21257">MLSIVLQSSKLELSKAYSHVIDVIDVIGNIRENSVSEFEKYFKNASDKSALIGEKIRIPRLYGRQTTRSYIDTRSPIKWYKINIFLPFIDYLISQLNIRFNEKLSEVIPSEGFIPSNTDKYDEEDLVKTAMVYFKDWLDQEIDIKPEISIWKAKWQKEKYIKPDTVMEALKHCDEFFPMI</sequence>
<reference evidence="1" key="1">
    <citation type="submission" date="2018-04" db="EMBL/GenBank/DDBJ databases">
        <title>Transcriptome assembly of Sipha flava.</title>
        <authorList>
            <person name="Scully E.D."/>
            <person name="Geib S.M."/>
            <person name="Palmer N.A."/>
            <person name="Koch K."/>
            <person name="Bradshaw J."/>
            <person name="Heng-Moss T."/>
            <person name="Sarath G."/>
        </authorList>
    </citation>
    <scope>NUCLEOTIDE SEQUENCE</scope>
</reference>
<protein>
    <submittedName>
        <fullName evidence="1">Uncharacterized protein</fullName>
    </submittedName>
</protein>
<gene>
    <name evidence="1" type="ORF">g.50085</name>
</gene>
<evidence type="ECO:0000313" key="1">
    <source>
        <dbReference type="EMBL" id="MBY76484.1"/>
    </source>
</evidence>
<organism evidence="1">
    <name type="scientific">Sipha flava</name>
    <name type="common">yellow sugarcane aphid</name>
    <dbReference type="NCBI Taxonomy" id="143950"/>
    <lineage>
        <taxon>Eukaryota</taxon>
        <taxon>Metazoa</taxon>
        <taxon>Ecdysozoa</taxon>
        <taxon>Arthropoda</taxon>
        <taxon>Hexapoda</taxon>
        <taxon>Insecta</taxon>
        <taxon>Pterygota</taxon>
        <taxon>Neoptera</taxon>
        <taxon>Paraneoptera</taxon>
        <taxon>Hemiptera</taxon>
        <taxon>Sternorrhyncha</taxon>
        <taxon>Aphidomorpha</taxon>
        <taxon>Aphidoidea</taxon>
        <taxon>Aphididae</taxon>
        <taxon>Sipha</taxon>
    </lineage>
</organism>
<proteinExistence type="predicted"/>
<dbReference type="AlphaFoldDB" id="A0A2S2QFI6"/>
<name>A0A2S2QFI6_9HEMI</name>
<dbReference type="EMBL" id="GGMS01007281">
    <property type="protein sequence ID" value="MBY76484.1"/>
    <property type="molecule type" value="Transcribed_RNA"/>
</dbReference>
<dbReference type="InterPro" id="IPR052958">
    <property type="entry name" value="IFN-induced_PKR_regulator"/>
</dbReference>